<dbReference type="PANTHER" id="PTHR10302">
    <property type="entry name" value="SINGLE-STRANDED DNA-BINDING PROTEIN"/>
    <property type="match status" value="1"/>
</dbReference>
<evidence type="ECO:0000256" key="4">
    <source>
        <dbReference type="SAM" id="MobiDB-lite"/>
    </source>
</evidence>
<evidence type="ECO:0000256" key="3">
    <source>
        <dbReference type="PIRNR" id="PIRNR002070"/>
    </source>
</evidence>
<dbReference type="GO" id="GO:0003697">
    <property type="term" value="F:single-stranded DNA binding"/>
    <property type="evidence" value="ECO:0007669"/>
    <property type="project" value="UniProtKB-UniRule"/>
</dbReference>
<evidence type="ECO:0000313" key="6">
    <source>
        <dbReference type="Proteomes" id="UP000265801"/>
    </source>
</evidence>
<dbReference type="PROSITE" id="PS50935">
    <property type="entry name" value="SSB"/>
    <property type="match status" value="1"/>
</dbReference>
<feature type="region of interest" description="Disordered" evidence="4">
    <location>
        <begin position="106"/>
        <end position="146"/>
    </location>
</feature>
<proteinExistence type="inferred from homology"/>
<reference evidence="5 6" key="1">
    <citation type="submission" date="2018-09" db="EMBL/GenBank/DDBJ databases">
        <title>Bacillus saliacetes sp. nov., isolated from Thai shrimp paste (Ka-pi).</title>
        <authorList>
            <person name="Daroonpunt R."/>
            <person name="Tanasupawat S."/>
            <person name="Yiamsombut S."/>
        </authorList>
    </citation>
    <scope>NUCLEOTIDE SEQUENCE [LARGE SCALE GENOMIC DNA]</scope>
    <source>
        <strain evidence="5 6">SKP7-4</strain>
    </source>
</reference>
<dbReference type="SUPFAM" id="SSF50249">
    <property type="entry name" value="Nucleic acid-binding proteins"/>
    <property type="match status" value="1"/>
</dbReference>
<name>A0A3A1R2F6_9BACI</name>
<keyword evidence="6" id="KW-1185">Reference proteome</keyword>
<dbReference type="InterPro" id="IPR011344">
    <property type="entry name" value="ssDNA-bd"/>
</dbReference>
<dbReference type="InterPro" id="IPR000424">
    <property type="entry name" value="Primosome_PriB/ssb"/>
</dbReference>
<protein>
    <recommendedName>
        <fullName evidence="2 3">Single-stranded DNA-binding protein</fullName>
        <shortName evidence="2">SSB</shortName>
    </recommendedName>
</protein>
<keyword evidence="1 2" id="KW-0238">DNA-binding</keyword>
<comment type="caution">
    <text evidence="5">The sequence shown here is derived from an EMBL/GenBank/DDBJ whole genome shotgun (WGS) entry which is preliminary data.</text>
</comment>
<dbReference type="GO" id="GO:0006260">
    <property type="term" value="P:DNA replication"/>
    <property type="evidence" value="ECO:0007669"/>
    <property type="project" value="InterPro"/>
</dbReference>
<dbReference type="InterPro" id="IPR012340">
    <property type="entry name" value="NA-bd_OB-fold"/>
</dbReference>
<evidence type="ECO:0000313" key="5">
    <source>
        <dbReference type="EMBL" id="RIW36093.1"/>
    </source>
</evidence>
<dbReference type="Gene3D" id="2.40.50.140">
    <property type="entry name" value="Nucleic acid-binding proteins"/>
    <property type="match status" value="1"/>
</dbReference>
<dbReference type="CDD" id="cd04496">
    <property type="entry name" value="SSB_OBF"/>
    <property type="match status" value="1"/>
</dbReference>
<dbReference type="RefSeq" id="WP_119546097.1">
    <property type="nucleotide sequence ID" value="NZ_QXIR01000006.1"/>
</dbReference>
<feature type="compositionally biased region" description="Polar residues" evidence="4">
    <location>
        <begin position="108"/>
        <end position="123"/>
    </location>
</feature>
<dbReference type="GO" id="GO:0009295">
    <property type="term" value="C:nucleoid"/>
    <property type="evidence" value="ECO:0007669"/>
    <property type="project" value="TreeGrafter"/>
</dbReference>
<dbReference type="HAMAP" id="MF_00984">
    <property type="entry name" value="SSB"/>
    <property type="match status" value="1"/>
</dbReference>
<dbReference type="PIRSF" id="PIRSF002070">
    <property type="entry name" value="SSB"/>
    <property type="match status" value="1"/>
</dbReference>
<gene>
    <name evidence="5" type="primary">ssb</name>
    <name evidence="5" type="ORF">D3H55_06440</name>
</gene>
<dbReference type="EMBL" id="QXIR01000006">
    <property type="protein sequence ID" value="RIW36093.1"/>
    <property type="molecule type" value="Genomic_DNA"/>
</dbReference>
<sequence>MINQVTLVGRLTKDPQMRYTADGKAVLNVTLAVNRQFKNQGGDYEADFVLCTMWKRAAENTAKYCNKGSVLGVVGRIQTRNYDNETGKKVYVTEVVAEQVKFLDGRPVQQQPFPAKPQTQTVPQEQRPAQQPQQRSSEVDQTLPVF</sequence>
<dbReference type="Pfam" id="PF00436">
    <property type="entry name" value="SSB"/>
    <property type="match status" value="1"/>
</dbReference>
<comment type="caution">
    <text evidence="2">Lacks conserved residue(s) required for the propagation of feature annotation.</text>
</comment>
<evidence type="ECO:0000256" key="1">
    <source>
        <dbReference type="ARBA" id="ARBA00023125"/>
    </source>
</evidence>
<organism evidence="5 6">
    <name type="scientific">Bacillus salacetis</name>
    <dbReference type="NCBI Taxonomy" id="2315464"/>
    <lineage>
        <taxon>Bacteria</taxon>
        <taxon>Bacillati</taxon>
        <taxon>Bacillota</taxon>
        <taxon>Bacilli</taxon>
        <taxon>Bacillales</taxon>
        <taxon>Bacillaceae</taxon>
        <taxon>Bacillus</taxon>
    </lineage>
</organism>
<dbReference type="NCBIfam" id="TIGR00621">
    <property type="entry name" value="ssb"/>
    <property type="match status" value="1"/>
</dbReference>
<dbReference type="PANTHER" id="PTHR10302:SF27">
    <property type="entry name" value="SINGLE-STRANDED DNA-BINDING PROTEIN"/>
    <property type="match status" value="1"/>
</dbReference>
<accession>A0A3A1R2F6</accession>
<dbReference type="OrthoDB" id="9809878at2"/>
<dbReference type="Proteomes" id="UP000265801">
    <property type="component" value="Unassembled WGS sequence"/>
</dbReference>
<dbReference type="AlphaFoldDB" id="A0A3A1R2F6"/>
<feature type="compositionally biased region" description="Low complexity" evidence="4">
    <location>
        <begin position="124"/>
        <end position="136"/>
    </location>
</feature>
<comment type="subunit">
    <text evidence="2">Homotetramer.</text>
</comment>
<evidence type="ECO:0000256" key="2">
    <source>
        <dbReference type="HAMAP-Rule" id="MF_00984"/>
    </source>
</evidence>